<dbReference type="Gene3D" id="1.25.40.10">
    <property type="entry name" value="Tetratricopeptide repeat domain"/>
    <property type="match status" value="1"/>
</dbReference>
<feature type="region of interest" description="Disordered" evidence="3">
    <location>
        <begin position="56"/>
        <end position="105"/>
    </location>
</feature>
<dbReference type="GO" id="GO:0006397">
    <property type="term" value="P:mRNA processing"/>
    <property type="evidence" value="ECO:0007669"/>
    <property type="project" value="UniProtKB-KW"/>
</dbReference>
<feature type="compositionally biased region" description="Low complexity" evidence="3">
    <location>
        <begin position="88"/>
        <end position="100"/>
    </location>
</feature>
<evidence type="ECO:0000256" key="3">
    <source>
        <dbReference type="SAM" id="MobiDB-lite"/>
    </source>
</evidence>
<dbReference type="EMBL" id="LS974618">
    <property type="protein sequence ID" value="CAG7891417.1"/>
    <property type="molecule type" value="Genomic_DNA"/>
</dbReference>
<feature type="region of interest" description="Disordered" evidence="3">
    <location>
        <begin position="901"/>
        <end position="939"/>
    </location>
</feature>
<evidence type="ECO:0000259" key="4">
    <source>
        <dbReference type="PROSITE" id="PS51391"/>
    </source>
</evidence>
<dbReference type="Proteomes" id="UP000694005">
    <property type="component" value="Chromosome A02"/>
</dbReference>
<feature type="compositionally biased region" description="Polar residues" evidence="3">
    <location>
        <begin position="56"/>
        <end position="67"/>
    </location>
</feature>
<dbReference type="InterPro" id="IPR008942">
    <property type="entry name" value="ENTH_VHS"/>
</dbReference>
<sequence>MAEKPVEKRSRRGLLGAVFGKRGLWSKKCTADKGNHKSTTSTSIASTECTANIQFTKSPATELNPNKLQDHKVPPEPIQKPISKPSSNQNPNNHQLGNNGSHQHINNQWPVQQQAKKVPRESIGLSGELESMINDNQKAKGIRASSSNVMFGNLGNLKQPGTTSVGNQTTVQNKGYGNNTGGSYGVRNTMKEERQTSVSTNQDQPGSLCRAISTRMDPETLKIMGNEDYRNGNFAEALALYDAAIAIDPKKAAYRSNKSAALTALGRIIEAVFECREAIRMEPHYHRAHHRLSNLYLRLGEVDNSIYHVKHSGPEADQEDILKAKTVQTHLNRCTEAKRLRDWRTLIKETENTIASGADAAPQVYALQAEAFLKSYRHQEADDALSRCPVFDVEMSTKYYGPIGYAGFLVVWAQVHMSSGRFGEAVEAIQRANKLDRNNREVSMVLRRVQAVTAARSKGNDFFKAGRFQEASTAYGEGLDHDSRNSVLLCNRAACLSKMGQFHRAVEDSTNALTVRPAYTKARLRRADCNAKLGNWEAAIGDYEILRKETPEDEEVLRALSESKMQLVKRRFLRSHSAAQSLQLRRLILSPISPAVTQFGNFSASPSPKSAQMSTVFSEEILIDKLAKLNSTQQSIETLSHWCIFNRVKAELIVTTWEKQFHSTEMAQKVPLLYLANDILQNSKRQGNEFVQEFWNVLPKAVKDIVFQGDDRDKGVVSRLVKIWEDRKVFGSRSKNLRDVMLGEDCPLPLDVSKKRPRGSKSSKRDSKSSRTKVSSGGGVAEKISSAYHLVVAENSNEEAEMSKCKSAVKRIRKMEKDVEEACSTVKDNPKRKSLAKELEEEEYLLRQCVEKLKSVQGSRTSLVNQLKDALREQESELENLEAQIQVAQEQTEEAQKMQKRLKDEDYVSKPPTIAPGSVSATETTDNNNSTKSGQTSKMTPASIAAMLTASTSSHMIMQSVLSSFAAEATKTSGLSKPESTVPVSDSNAFVPSYNNPQNQTPITQGQGQYHLISNPAAPQQFLKQPVMNNPYGFGNIPLMPPGLPPPPPPPHMQQPQIPQSNSAQQQQPQQGSTFQPPGIMYYGAPHHS</sequence>
<dbReference type="SUPFAM" id="SSF48452">
    <property type="entry name" value="TPR-like"/>
    <property type="match status" value="2"/>
</dbReference>
<dbReference type="InterPro" id="IPR011990">
    <property type="entry name" value="TPR-like_helical_dom_sf"/>
</dbReference>
<feature type="compositionally biased region" description="Low complexity" evidence="3">
    <location>
        <begin position="1054"/>
        <end position="1078"/>
    </location>
</feature>
<organism evidence="6">
    <name type="scientific">Brassica campestris</name>
    <name type="common">Field mustard</name>
    <dbReference type="NCBI Taxonomy" id="3711"/>
    <lineage>
        <taxon>Eukaryota</taxon>
        <taxon>Viridiplantae</taxon>
        <taxon>Streptophyta</taxon>
        <taxon>Embryophyta</taxon>
        <taxon>Tracheophyta</taxon>
        <taxon>Spermatophyta</taxon>
        <taxon>Magnoliopsida</taxon>
        <taxon>eudicotyledons</taxon>
        <taxon>Gunneridae</taxon>
        <taxon>Pentapetalae</taxon>
        <taxon>rosids</taxon>
        <taxon>malvids</taxon>
        <taxon>Brassicales</taxon>
        <taxon>Brassicaceae</taxon>
        <taxon>Brassiceae</taxon>
        <taxon>Brassica</taxon>
    </lineage>
</organism>
<feature type="compositionally biased region" description="Polar residues" evidence="3">
    <location>
        <begin position="919"/>
        <end position="939"/>
    </location>
</feature>
<reference evidence="6" key="1">
    <citation type="submission" date="2018-11" db="EMBL/GenBank/DDBJ databases">
        <authorList>
            <consortium name="Genoscope - CEA"/>
            <person name="William W."/>
        </authorList>
    </citation>
    <scope>NUCLEOTIDE SEQUENCE</scope>
</reference>
<dbReference type="PROSITE" id="PS51391">
    <property type="entry name" value="CID"/>
    <property type="match status" value="1"/>
</dbReference>
<dbReference type="Pfam" id="PF04818">
    <property type="entry name" value="CID"/>
    <property type="match status" value="1"/>
</dbReference>
<dbReference type="SUPFAM" id="SSF48464">
    <property type="entry name" value="ENTH/VHS domain"/>
    <property type="match status" value="1"/>
</dbReference>
<feature type="compositionally biased region" description="Pro residues" evidence="3">
    <location>
        <begin position="1039"/>
        <end position="1053"/>
    </location>
</feature>
<dbReference type="AlphaFoldDB" id="A0A3P6A5H8"/>
<evidence type="ECO:0000256" key="1">
    <source>
        <dbReference type="ARBA" id="ARBA00022664"/>
    </source>
</evidence>
<feature type="region of interest" description="Disordered" evidence="3">
    <location>
        <begin position="1038"/>
        <end position="1089"/>
    </location>
</feature>
<accession>A0A3P6A5H8</accession>
<proteinExistence type="predicted"/>
<dbReference type="SMART" id="SM00028">
    <property type="entry name" value="TPR"/>
    <property type="match status" value="6"/>
</dbReference>
<dbReference type="PROSITE" id="PS50005">
    <property type="entry name" value="TPR"/>
    <property type="match status" value="1"/>
</dbReference>
<dbReference type="EMBL" id="LR031573">
    <property type="protein sequence ID" value="VDC84889.1"/>
    <property type="molecule type" value="Genomic_DNA"/>
</dbReference>
<dbReference type="PANTHER" id="PTHR46050:SF7">
    <property type="entry name" value="TETRATRICOPEPTIDE REPEAT (TPR)-LIKE SUPERFAMILY PROTEIN"/>
    <property type="match status" value="1"/>
</dbReference>
<evidence type="ECO:0000313" key="5">
    <source>
        <dbReference type="EMBL" id="CAG7891417.1"/>
    </source>
</evidence>
<keyword evidence="1" id="KW-0507">mRNA processing</keyword>
<dbReference type="Gene3D" id="1.25.40.90">
    <property type="match status" value="1"/>
</dbReference>
<dbReference type="CDD" id="cd16981">
    <property type="entry name" value="CID_RPRD_like"/>
    <property type="match status" value="1"/>
</dbReference>
<dbReference type="Pfam" id="PF13432">
    <property type="entry name" value="TPR_16"/>
    <property type="match status" value="2"/>
</dbReference>
<dbReference type="PANTHER" id="PTHR46050">
    <property type="entry name" value="TPR REPEAT-CONTAINING THIOREDOXIN"/>
    <property type="match status" value="1"/>
</dbReference>
<dbReference type="FunFam" id="1.25.40.90:FF:000018">
    <property type="entry name" value="ENTH/VHS family protein isoform 1"/>
    <property type="match status" value="1"/>
</dbReference>
<feature type="repeat" description="TPR" evidence="2">
    <location>
        <begin position="218"/>
        <end position="251"/>
    </location>
</feature>
<dbReference type="Gramene" id="A02p03690.2_BraZ1">
    <property type="protein sequence ID" value="A02p03690.2_BraZ1.CDS"/>
    <property type="gene ID" value="A02g03690.2_BraZ1"/>
</dbReference>
<dbReference type="GO" id="GO:0005634">
    <property type="term" value="C:nucleus"/>
    <property type="evidence" value="ECO:0007669"/>
    <property type="project" value="UniProtKB-ARBA"/>
</dbReference>
<dbReference type="InterPro" id="IPR019734">
    <property type="entry name" value="TPR_rpt"/>
</dbReference>
<dbReference type="InterPro" id="IPR044534">
    <property type="entry name" value="TTL1-4"/>
</dbReference>
<keyword evidence="2" id="KW-0802">TPR repeat</keyword>
<feature type="domain" description="CID" evidence="4">
    <location>
        <begin position="614"/>
        <end position="746"/>
    </location>
</feature>
<name>A0A3P6A5H8_BRACM</name>
<evidence type="ECO:0000313" key="6">
    <source>
        <dbReference type="EMBL" id="VDC84889.1"/>
    </source>
</evidence>
<protein>
    <recommendedName>
        <fullName evidence="4">CID domain-containing protein</fullName>
    </recommendedName>
</protein>
<feature type="region of interest" description="Disordered" evidence="3">
    <location>
        <begin position="748"/>
        <end position="778"/>
    </location>
</feature>
<evidence type="ECO:0000256" key="2">
    <source>
        <dbReference type="PROSITE-ProRule" id="PRU00339"/>
    </source>
</evidence>
<dbReference type="SMART" id="SM00582">
    <property type="entry name" value="RPR"/>
    <property type="match status" value="1"/>
</dbReference>
<dbReference type="InterPro" id="IPR006569">
    <property type="entry name" value="CID_dom"/>
</dbReference>
<feature type="region of interest" description="Disordered" evidence="3">
    <location>
        <begin position="26"/>
        <end position="45"/>
    </location>
</feature>
<gene>
    <name evidence="6" type="ORF">BRAA02T05016Z</name>
    <name evidence="5" type="ORF">BRAPAZ1V2_A02P03690.2</name>
</gene>